<evidence type="ECO:0000259" key="8">
    <source>
        <dbReference type="PROSITE" id="PS50913"/>
    </source>
</evidence>
<feature type="coiled-coil region" evidence="6">
    <location>
        <begin position="253"/>
        <end position="319"/>
    </location>
</feature>
<keyword evidence="5" id="KW-0472">Membrane</keyword>
<dbReference type="Gene3D" id="1.10.220.60">
    <property type="entry name" value="GRIP domain"/>
    <property type="match status" value="1"/>
</dbReference>
<organism evidence="9 10">
    <name type="scientific">Saccoglossus kowalevskii</name>
    <name type="common">Acorn worm</name>
    <dbReference type="NCBI Taxonomy" id="10224"/>
    <lineage>
        <taxon>Eukaryota</taxon>
        <taxon>Metazoa</taxon>
        <taxon>Hemichordata</taxon>
        <taxon>Enteropneusta</taxon>
        <taxon>Harrimaniidae</taxon>
        <taxon>Saccoglossus</taxon>
    </lineage>
</organism>
<evidence type="ECO:0000256" key="3">
    <source>
        <dbReference type="ARBA" id="ARBA00022490"/>
    </source>
</evidence>
<reference evidence="10" key="1">
    <citation type="submission" date="2025-08" db="UniProtKB">
        <authorList>
            <consortium name="RefSeq"/>
        </authorList>
    </citation>
    <scope>IDENTIFICATION</scope>
    <source>
        <tissue evidence="10">Testes</tissue>
    </source>
</reference>
<keyword evidence="3" id="KW-0963">Cytoplasm</keyword>
<keyword evidence="4 6" id="KW-0175">Coiled coil</keyword>
<dbReference type="RefSeq" id="XP_002741891.1">
    <property type="nucleotide sequence ID" value="XM_002741845.2"/>
</dbReference>
<evidence type="ECO:0000256" key="6">
    <source>
        <dbReference type="SAM" id="Coils"/>
    </source>
</evidence>
<keyword evidence="9" id="KW-1185">Reference proteome</keyword>
<dbReference type="InterPro" id="IPR051952">
    <property type="entry name" value="Golgi-autophagy_related"/>
</dbReference>
<dbReference type="InterPro" id="IPR000237">
    <property type="entry name" value="GRIP_dom"/>
</dbReference>
<evidence type="ECO:0000256" key="5">
    <source>
        <dbReference type="ARBA" id="ARBA00023136"/>
    </source>
</evidence>
<gene>
    <name evidence="10" type="primary">LOC100367795</name>
</gene>
<dbReference type="Pfam" id="PF01465">
    <property type="entry name" value="GRIP"/>
    <property type="match status" value="1"/>
</dbReference>
<dbReference type="GeneID" id="100367795"/>
<evidence type="ECO:0000313" key="10">
    <source>
        <dbReference type="RefSeq" id="XP_002741891.1"/>
    </source>
</evidence>
<feature type="domain" description="GRIP" evidence="8">
    <location>
        <begin position="504"/>
        <end position="554"/>
    </location>
</feature>
<dbReference type="PANTHER" id="PTHR23157">
    <property type="entry name" value="GRIP AND COILED-COIL DOMAIN-CONTAINING PROTEIN 1"/>
    <property type="match status" value="1"/>
</dbReference>
<dbReference type="SMART" id="SM00755">
    <property type="entry name" value="Grip"/>
    <property type="match status" value="1"/>
</dbReference>
<feature type="coiled-coil region" evidence="6">
    <location>
        <begin position="23"/>
        <end position="187"/>
    </location>
</feature>
<evidence type="ECO:0000256" key="7">
    <source>
        <dbReference type="SAM" id="MobiDB-lite"/>
    </source>
</evidence>
<evidence type="ECO:0000313" key="9">
    <source>
        <dbReference type="Proteomes" id="UP000694865"/>
    </source>
</evidence>
<evidence type="ECO:0000256" key="4">
    <source>
        <dbReference type="ARBA" id="ARBA00023054"/>
    </source>
</evidence>
<dbReference type="PANTHER" id="PTHR23157:SF25">
    <property type="entry name" value="GRIP AND COILED-COIL DOMAIN-CONTAINING PROTEIN 1"/>
    <property type="match status" value="1"/>
</dbReference>
<protein>
    <submittedName>
        <fullName evidence="10">GRIP and coiled-coil domain-containing protein 1-like</fullName>
    </submittedName>
</protein>
<comment type="subcellular location">
    <subcellularLocation>
        <location evidence="2">Cytoplasm</location>
    </subcellularLocation>
    <subcellularLocation>
        <location evidence="1">Endomembrane system</location>
        <topology evidence="1">Peripheral membrane protein</topology>
    </subcellularLocation>
</comment>
<sequence>CKSKLRGHQLDLEQEHTTHAMILHELQQLLANERSEKERFEQQIEELQETLHCQQAVPDKSEEYERRITALSDQLDAVRTRLKASEDQAAKPSPLLLELQKEMAEMKAQHRMQVQLEQKKAEEAEEKLKLAAETDEKRVASLEDKLSELSEVTGTYERLRYQDQMAIQRLKERVTQLDLENTALARAANKTVPVLEDAPTNDDNILDVNSLVEKITKLKGLLKLANQNSEKPVDIDEVCSIDDSSSLESNPQHKACQQELKQLKDEFERYKLRAQNVLKSKNAKDNTNSKEMETLKSEVTELRERLSMLRSQLDEDERLHNIKIKEYETTISTLQNKSKEDLLMAELEYKHKVGELEEQVHKQRDRTLALLEEKDKEIETMKHQISQTYGAYTGEWGSRRSSVGQHSDSSDEESQTETTEETHVSDLLSKSCLTMTSTRSESSLLHYAEQQARKDIEINSLRKQKHELEITLRQIQEKCVMNEDKFSTELEDTREEVHRLERSRSRESANLEYLKNVCYSYFMTDDYPSKQQMLNAIVTILHFSPKEKDVVNKKKRATWSAYFQSTAKK</sequence>
<name>A0ABM0H160_SACKO</name>
<accession>A0ABM0H160</accession>
<evidence type="ECO:0000256" key="1">
    <source>
        <dbReference type="ARBA" id="ARBA00004184"/>
    </source>
</evidence>
<feature type="coiled-coil region" evidence="6">
    <location>
        <begin position="458"/>
        <end position="510"/>
    </location>
</feature>
<evidence type="ECO:0000256" key="2">
    <source>
        <dbReference type="ARBA" id="ARBA00004496"/>
    </source>
</evidence>
<dbReference type="Proteomes" id="UP000694865">
    <property type="component" value="Unplaced"/>
</dbReference>
<feature type="compositionally biased region" description="Acidic residues" evidence="7">
    <location>
        <begin position="410"/>
        <end position="419"/>
    </location>
</feature>
<feature type="non-terminal residue" evidence="10">
    <location>
        <position position="1"/>
    </location>
</feature>
<feature type="region of interest" description="Disordered" evidence="7">
    <location>
        <begin position="396"/>
        <end position="430"/>
    </location>
</feature>
<dbReference type="PROSITE" id="PS50913">
    <property type="entry name" value="GRIP"/>
    <property type="match status" value="1"/>
</dbReference>
<proteinExistence type="predicted"/>